<dbReference type="Pfam" id="PF01548">
    <property type="entry name" value="DEDD_Tnp_IS110"/>
    <property type="match status" value="1"/>
</dbReference>
<dbReference type="GO" id="GO:0004803">
    <property type="term" value="F:transposase activity"/>
    <property type="evidence" value="ECO:0007669"/>
    <property type="project" value="InterPro"/>
</dbReference>
<sequence>MHQTKYRGIITEAGSLTTPPWEPVFRLVKPPIKSVSPFGGDLCFGWLGSPRLYLYKPLGCVSALWKWIPAGKDKTMQYQKVLKMLESIPYLSVGLDVGADFTWMSIMLPNGTLAGKPFKIVHSDPQSRELAISKIKEAQEAYSLKSRCFLESTGIYHIPLLCFLRDKGFDCSVINPIITKNSTNLNVRKLHNDKFDSKKAAKVGLDASLKVSIIPDDEVIDLRNLVRDYYYFRDLQSAVVLKLTAELKVSFPAYRKVFSKVTTKTSLKLLDAYPLAEDLLAAPKETVVEMIRSTARFGEKYALAKYDALRTAAKDAAIFGRALKSNSVRIRLYIDSYQEYRKRLDTILEAIHGSVDGLKGNPVYDRIKILQSLRGIGFLSAVVLVAEMGSFDLFPSPKKLYAYFGLDPAVKQSGKFNGDKVHMSKRGSSLARRILHMVALNNLKVDKGSGMPVNPVIHSYYADKCKAKKKNVAVGAVMHKICNIIFAMLRDNKPFEVITPQEHCERYLATHPDKAQSAA</sequence>
<dbReference type="GO" id="GO:0006313">
    <property type="term" value="P:DNA transposition"/>
    <property type="evidence" value="ECO:0007669"/>
    <property type="project" value="InterPro"/>
</dbReference>
<proteinExistence type="predicted"/>
<accession>N1ZSA9</accession>
<dbReference type="InterPro" id="IPR047650">
    <property type="entry name" value="Transpos_IS110"/>
</dbReference>
<dbReference type="STRING" id="1235802.C823_06118"/>
<feature type="domain" description="Transposase IS110-like N-terminal" evidence="1">
    <location>
        <begin position="93"/>
        <end position="252"/>
    </location>
</feature>
<name>N1ZSA9_9FIRM</name>
<dbReference type="InterPro" id="IPR003346">
    <property type="entry name" value="Transposase_20"/>
</dbReference>
<dbReference type="PANTHER" id="PTHR33055:SF15">
    <property type="entry name" value="TRANSPOSASE-RELATED"/>
    <property type="match status" value="1"/>
</dbReference>
<dbReference type="HOGENOM" id="CLU_036902_4_8_9"/>
<dbReference type="InterPro" id="IPR002525">
    <property type="entry name" value="Transp_IS110-like_N"/>
</dbReference>
<reference evidence="3 4" key="1">
    <citation type="journal article" date="2014" name="Genome Announc.">
        <title>Draft genome sequences of the altered schaedler flora, a defined bacterial community from gnotobiotic mice.</title>
        <authorList>
            <person name="Wannemuehler M.J."/>
            <person name="Overstreet A.M."/>
            <person name="Ward D.V."/>
            <person name="Phillips G.J."/>
        </authorList>
    </citation>
    <scope>NUCLEOTIDE SEQUENCE [LARGE SCALE GENOMIC DNA]</scope>
    <source>
        <strain evidence="3 4">ASF492</strain>
    </source>
</reference>
<dbReference type="PANTHER" id="PTHR33055">
    <property type="entry name" value="TRANSPOSASE FOR INSERTION SEQUENCE ELEMENT IS1111A"/>
    <property type="match status" value="1"/>
</dbReference>
<dbReference type="EMBL" id="AQFT01000220">
    <property type="protein sequence ID" value="EMZ16953.1"/>
    <property type="molecule type" value="Genomic_DNA"/>
</dbReference>
<protein>
    <submittedName>
        <fullName evidence="3">Uncharacterized protein</fullName>
    </submittedName>
</protein>
<evidence type="ECO:0000313" key="4">
    <source>
        <dbReference type="Proteomes" id="UP000012589"/>
    </source>
</evidence>
<gene>
    <name evidence="3" type="ORF">C823_06118</name>
</gene>
<evidence type="ECO:0000313" key="3">
    <source>
        <dbReference type="EMBL" id="EMZ16953.1"/>
    </source>
</evidence>
<dbReference type="NCBIfam" id="NF033542">
    <property type="entry name" value="transpos_IS110"/>
    <property type="match status" value="1"/>
</dbReference>
<evidence type="ECO:0000259" key="1">
    <source>
        <dbReference type="Pfam" id="PF01548"/>
    </source>
</evidence>
<organism evidence="3 4">
    <name type="scientific">Eubacterium plexicaudatum ASF492</name>
    <dbReference type="NCBI Taxonomy" id="1235802"/>
    <lineage>
        <taxon>Bacteria</taxon>
        <taxon>Bacillati</taxon>
        <taxon>Bacillota</taxon>
        <taxon>Clostridia</taxon>
        <taxon>Eubacteriales</taxon>
        <taxon>Eubacteriaceae</taxon>
        <taxon>Eubacterium</taxon>
    </lineage>
</organism>
<dbReference type="Proteomes" id="UP000012589">
    <property type="component" value="Unassembled WGS sequence"/>
</dbReference>
<dbReference type="AlphaFoldDB" id="N1ZSA9"/>
<dbReference type="GO" id="GO:0003677">
    <property type="term" value="F:DNA binding"/>
    <property type="evidence" value="ECO:0007669"/>
    <property type="project" value="InterPro"/>
</dbReference>
<dbReference type="Pfam" id="PF02371">
    <property type="entry name" value="Transposase_20"/>
    <property type="match status" value="1"/>
</dbReference>
<evidence type="ECO:0000259" key="2">
    <source>
        <dbReference type="Pfam" id="PF02371"/>
    </source>
</evidence>
<dbReference type="eggNOG" id="COG3547">
    <property type="taxonomic scope" value="Bacteria"/>
</dbReference>
<feature type="domain" description="Transposase IS116/IS110/IS902 C-terminal" evidence="2">
    <location>
        <begin position="368"/>
        <end position="445"/>
    </location>
</feature>
<keyword evidence="4" id="KW-1185">Reference proteome</keyword>
<comment type="caution">
    <text evidence="3">The sequence shown here is derived from an EMBL/GenBank/DDBJ whole genome shotgun (WGS) entry which is preliminary data.</text>
</comment>
<dbReference type="PATRIC" id="fig|1235802.3.peg.6466"/>